<dbReference type="Proteomes" id="UP000436006">
    <property type="component" value="Unassembled WGS sequence"/>
</dbReference>
<accession>A0A7K1SPD8</accession>
<gene>
    <name evidence="1" type="ORF">GO755_37030</name>
</gene>
<evidence type="ECO:0000313" key="2">
    <source>
        <dbReference type="Proteomes" id="UP000436006"/>
    </source>
</evidence>
<proteinExistence type="predicted"/>
<evidence type="ECO:0000313" key="1">
    <source>
        <dbReference type="EMBL" id="MVM35678.1"/>
    </source>
</evidence>
<organism evidence="1 2">
    <name type="scientific">Spirosoma arboris</name>
    <dbReference type="NCBI Taxonomy" id="2682092"/>
    <lineage>
        <taxon>Bacteria</taxon>
        <taxon>Pseudomonadati</taxon>
        <taxon>Bacteroidota</taxon>
        <taxon>Cytophagia</taxon>
        <taxon>Cytophagales</taxon>
        <taxon>Cytophagaceae</taxon>
        <taxon>Spirosoma</taxon>
    </lineage>
</organism>
<dbReference type="EMBL" id="WPIN01000025">
    <property type="protein sequence ID" value="MVM35678.1"/>
    <property type="molecule type" value="Genomic_DNA"/>
</dbReference>
<name>A0A7K1SPD8_9BACT</name>
<dbReference type="InterPro" id="IPR053860">
    <property type="entry name" value="DUF6932"/>
</dbReference>
<sequence length="149" mass="16905">MLMLTFDTKGILLPGVHWLTWQEVYNNFGYNQYRRNLLFGMMIGLNSLKQVGCQEVYIDGSFATQKQLPGDFDICYEDSTMDFDQLEIIDPTILSFENLRAAQKGKYGGEFFPMTAVAAPPDITYFEFFQIDKNTGDPKGIVGLKLATT</sequence>
<keyword evidence="2" id="KW-1185">Reference proteome</keyword>
<comment type="caution">
    <text evidence="1">The sequence shown here is derived from an EMBL/GenBank/DDBJ whole genome shotgun (WGS) entry which is preliminary data.</text>
</comment>
<protein>
    <submittedName>
        <fullName evidence="1">Uncharacterized protein</fullName>
    </submittedName>
</protein>
<dbReference type="Pfam" id="PF22014">
    <property type="entry name" value="DUF6932"/>
    <property type="match status" value="1"/>
</dbReference>
<dbReference type="AlphaFoldDB" id="A0A7K1SPD8"/>
<reference evidence="1 2" key="1">
    <citation type="submission" date="2019-12" db="EMBL/GenBank/DDBJ databases">
        <title>Spirosoma sp. HMF4905 genome sequencing and assembly.</title>
        <authorList>
            <person name="Kang H."/>
            <person name="Cha I."/>
            <person name="Kim H."/>
            <person name="Joh K."/>
        </authorList>
    </citation>
    <scope>NUCLEOTIDE SEQUENCE [LARGE SCALE GENOMIC DNA]</scope>
    <source>
        <strain evidence="1 2">HMF4905</strain>
    </source>
</reference>